<keyword evidence="2" id="KW-0805">Transcription regulation</keyword>
<protein>
    <submittedName>
        <fullName evidence="7">RNA polymerase sigma-70 factor</fullName>
    </submittedName>
</protein>
<dbReference type="InterPro" id="IPR013249">
    <property type="entry name" value="RNA_pol_sigma70_r4_t2"/>
</dbReference>
<keyword evidence="8" id="KW-1185">Reference proteome</keyword>
<evidence type="ECO:0000256" key="2">
    <source>
        <dbReference type="ARBA" id="ARBA00023015"/>
    </source>
</evidence>
<dbReference type="InterPro" id="IPR013324">
    <property type="entry name" value="RNA_pol_sigma_r3/r4-like"/>
</dbReference>
<keyword evidence="3" id="KW-0731">Sigma factor</keyword>
<evidence type="ECO:0000259" key="5">
    <source>
        <dbReference type="Pfam" id="PF04542"/>
    </source>
</evidence>
<dbReference type="SUPFAM" id="SSF88659">
    <property type="entry name" value="Sigma3 and sigma4 domains of RNA polymerase sigma factors"/>
    <property type="match status" value="1"/>
</dbReference>
<evidence type="ECO:0000256" key="3">
    <source>
        <dbReference type="ARBA" id="ARBA00023082"/>
    </source>
</evidence>
<dbReference type="InterPro" id="IPR039425">
    <property type="entry name" value="RNA_pol_sigma-70-like"/>
</dbReference>
<dbReference type="Pfam" id="PF08281">
    <property type="entry name" value="Sigma70_r4_2"/>
    <property type="match status" value="1"/>
</dbReference>
<feature type="domain" description="RNA polymerase sigma factor 70 region 4 type 2" evidence="6">
    <location>
        <begin position="121"/>
        <end position="171"/>
    </location>
</feature>
<keyword evidence="4" id="KW-0804">Transcription</keyword>
<dbReference type="Gene3D" id="1.10.1740.10">
    <property type="match status" value="1"/>
</dbReference>
<dbReference type="PANTHER" id="PTHR43133">
    <property type="entry name" value="RNA POLYMERASE ECF-TYPE SIGMA FACTO"/>
    <property type="match status" value="1"/>
</dbReference>
<evidence type="ECO:0000313" key="8">
    <source>
        <dbReference type="Proteomes" id="UP001597112"/>
    </source>
</evidence>
<evidence type="ECO:0000256" key="4">
    <source>
        <dbReference type="ARBA" id="ARBA00023163"/>
    </source>
</evidence>
<sequence length="189" mass="21963">MHAEKDDQVLFDLICQGDQRAFSVLFDRHWKRLYHAAYRVLEDETVAKDVVQDVLISLWEKGRDRNILNIQAYLYQAVKLQCFMHLRSGAISKKHLEHINLVATTNDTEEALHAAELQSVLEEGMATLPEKCREIFYLSRFELLPNKKIAEQLHISPKTVENQITKALRTLRLSIDKLVMLTAFILDNF</sequence>
<dbReference type="InterPro" id="IPR014327">
    <property type="entry name" value="RNA_pol_sigma70_bacteroid"/>
</dbReference>
<dbReference type="NCBIfam" id="TIGR02937">
    <property type="entry name" value="sigma70-ECF"/>
    <property type="match status" value="1"/>
</dbReference>
<name>A0ABW3K5G0_9BACT</name>
<evidence type="ECO:0000313" key="7">
    <source>
        <dbReference type="EMBL" id="MFD1001223.1"/>
    </source>
</evidence>
<dbReference type="Proteomes" id="UP001597112">
    <property type="component" value="Unassembled WGS sequence"/>
</dbReference>
<reference evidence="8" key="1">
    <citation type="journal article" date="2019" name="Int. J. Syst. Evol. Microbiol.">
        <title>The Global Catalogue of Microorganisms (GCM) 10K type strain sequencing project: providing services to taxonomists for standard genome sequencing and annotation.</title>
        <authorList>
            <consortium name="The Broad Institute Genomics Platform"/>
            <consortium name="The Broad Institute Genome Sequencing Center for Infectious Disease"/>
            <person name="Wu L."/>
            <person name="Ma J."/>
        </authorList>
    </citation>
    <scope>NUCLEOTIDE SEQUENCE [LARGE SCALE GENOMIC DNA]</scope>
    <source>
        <strain evidence="8">CCUG 58938</strain>
    </source>
</reference>
<organism evidence="7 8">
    <name type="scientific">Ohtaekwangia kribbensis</name>
    <dbReference type="NCBI Taxonomy" id="688913"/>
    <lineage>
        <taxon>Bacteria</taxon>
        <taxon>Pseudomonadati</taxon>
        <taxon>Bacteroidota</taxon>
        <taxon>Cytophagia</taxon>
        <taxon>Cytophagales</taxon>
        <taxon>Fulvivirgaceae</taxon>
        <taxon>Ohtaekwangia</taxon>
    </lineage>
</organism>
<dbReference type="PANTHER" id="PTHR43133:SF46">
    <property type="entry name" value="RNA POLYMERASE SIGMA-70 FACTOR ECF SUBFAMILY"/>
    <property type="match status" value="1"/>
</dbReference>
<evidence type="ECO:0000259" key="6">
    <source>
        <dbReference type="Pfam" id="PF08281"/>
    </source>
</evidence>
<comment type="similarity">
    <text evidence="1">Belongs to the sigma-70 factor family. ECF subfamily.</text>
</comment>
<dbReference type="Gene3D" id="1.10.10.10">
    <property type="entry name" value="Winged helix-like DNA-binding domain superfamily/Winged helix DNA-binding domain"/>
    <property type="match status" value="1"/>
</dbReference>
<dbReference type="InterPro" id="IPR014284">
    <property type="entry name" value="RNA_pol_sigma-70_dom"/>
</dbReference>
<proteinExistence type="inferred from homology"/>
<dbReference type="Pfam" id="PF04542">
    <property type="entry name" value="Sigma70_r2"/>
    <property type="match status" value="1"/>
</dbReference>
<evidence type="ECO:0000256" key="1">
    <source>
        <dbReference type="ARBA" id="ARBA00010641"/>
    </source>
</evidence>
<dbReference type="RefSeq" id="WP_377580687.1">
    <property type="nucleotide sequence ID" value="NZ_JBHTKA010000007.1"/>
</dbReference>
<dbReference type="InterPro" id="IPR007627">
    <property type="entry name" value="RNA_pol_sigma70_r2"/>
</dbReference>
<feature type="domain" description="RNA polymerase sigma-70 region 2" evidence="5">
    <location>
        <begin position="25"/>
        <end position="88"/>
    </location>
</feature>
<dbReference type="EMBL" id="JBHTKA010000007">
    <property type="protein sequence ID" value="MFD1001223.1"/>
    <property type="molecule type" value="Genomic_DNA"/>
</dbReference>
<gene>
    <name evidence="7" type="ORF">ACFQ21_17980</name>
</gene>
<comment type="caution">
    <text evidence="7">The sequence shown here is derived from an EMBL/GenBank/DDBJ whole genome shotgun (WGS) entry which is preliminary data.</text>
</comment>
<dbReference type="InterPro" id="IPR013325">
    <property type="entry name" value="RNA_pol_sigma_r2"/>
</dbReference>
<dbReference type="InterPro" id="IPR036388">
    <property type="entry name" value="WH-like_DNA-bd_sf"/>
</dbReference>
<dbReference type="NCBIfam" id="TIGR02985">
    <property type="entry name" value="Sig70_bacteroi1"/>
    <property type="match status" value="1"/>
</dbReference>
<dbReference type="SUPFAM" id="SSF88946">
    <property type="entry name" value="Sigma2 domain of RNA polymerase sigma factors"/>
    <property type="match status" value="1"/>
</dbReference>
<accession>A0ABW3K5G0</accession>